<organism evidence="4 5">
    <name type="scientific">Anoxybacillus andreesenii</name>
    <dbReference type="NCBI Taxonomy" id="1325932"/>
    <lineage>
        <taxon>Bacteria</taxon>
        <taxon>Bacillati</taxon>
        <taxon>Bacillota</taxon>
        <taxon>Bacilli</taxon>
        <taxon>Bacillales</taxon>
        <taxon>Anoxybacillaceae</taxon>
        <taxon>Anoxybacillus</taxon>
    </lineage>
</organism>
<feature type="domain" description="Plasmid pRiA4b Orf3-like" evidence="1">
    <location>
        <begin position="2"/>
        <end position="145"/>
    </location>
</feature>
<dbReference type="SUPFAM" id="SSF159941">
    <property type="entry name" value="MM3350-like"/>
    <property type="match status" value="1"/>
</dbReference>
<dbReference type="PANTHER" id="PTHR41878">
    <property type="entry name" value="LEXA REPRESSOR-RELATED"/>
    <property type="match status" value="1"/>
</dbReference>
<dbReference type="InterPro" id="IPR012912">
    <property type="entry name" value="Plasmid_pRiA4b_Orf3-like"/>
</dbReference>
<dbReference type="InterPro" id="IPR024047">
    <property type="entry name" value="MM3350-like_sf"/>
</dbReference>
<dbReference type="InterPro" id="IPR055733">
    <property type="entry name" value="DUF7309"/>
</dbReference>
<dbReference type="Pfam" id="PF23988">
    <property type="entry name" value="DUF7309"/>
    <property type="match status" value="1"/>
</dbReference>
<comment type="caution">
    <text evidence="4">The sequence shown here is derived from an EMBL/GenBank/DDBJ whole genome shotgun (WGS) entry which is preliminary data.</text>
</comment>
<dbReference type="EMBL" id="JAUSTU010000020">
    <property type="protein sequence ID" value="MDQ0157099.1"/>
    <property type="molecule type" value="Genomic_DNA"/>
</dbReference>
<feature type="domain" description="DUF6930" evidence="2">
    <location>
        <begin position="392"/>
        <end position="512"/>
    </location>
</feature>
<name>A0ABT9V841_9BACL</name>
<protein>
    <recommendedName>
        <fullName evidence="6">TnpR protein</fullName>
    </recommendedName>
</protein>
<dbReference type="PANTHER" id="PTHR41878:SF1">
    <property type="entry name" value="TNPR PROTEIN"/>
    <property type="match status" value="1"/>
</dbReference>
<dbReference type="Gene3D" id="3.10.290.30">
    <property type="entry name" value="MM3350-like"/>
    <property type="match status" value="1"/>
</dbReference>
<gene>
    <name evidence="4" type="ORF">J2S07_003427</name>
</gene>
<dbReference type="Pfam" id="PF07929">
    <property type="entry name" value="PRiA4_ORF3"/>
    <property type="match status" value="1"/>
</dbReference>
<evidence type="ECO:0008006" key="6">
    <source>
        <dbReference type="Google" id="ProtNLM"/>
    </source>
</evidence>
<evidence type="ECO:0000259" key="2">
    <source>
        <dbReference type="Pfam" id="PF22007"/>
    </source>
</evidence>
<dbReference type="RefSeq" id="WP_307151572.1">
    <property type="nucleotide sequence ID" value="NZ_JAUSTU010000020.1"/>
</dbReference>
<dbReference type="InterPro" id="IPR054216">
    <property type="entry name" value="DUF6930"/>
</dbReference>
<dbReference type="Pfam" id="PF22007">
    <property type="entry name" value="DUF6930"/>
    <property type="match status" value="1"/>
</dbReference>
<reference evidence="4 5" key="1">
    <citation type="submission" date="2023-07" db="EMBL/GenBank/DDBJ databases">
        <title>Genomic Encyclopedia of Type Strains, Phase IV (KMG-IV): sequencing the most valuable type-strain genomes for metagenomic binning, comparative biology and taxonomic classification.</title>
        <authorList>
            <person name="Goeker M."/>
        </authorList>
    </citation>
    <scope>NUCLEOTIDE SEQUENCE [LARGE SCALE GENOMIC DNA]</scope>
    <source>
        <strain evidence="4 5">DSM 23948</strain>
    </source>
</reference>
<keyword evidence="5" id="KW-1185">Reference proteome</keyword>
<evidence type="ECO:0000313" key="4">
    <source>
        <dbReference type="EMBL" id="MDQ0157099.1"/>
    </source>
</evidence>
<evidence type="ECO:0000259" key="3">
    <source>
        <dbReference type="Pfam" id="PF23988"/>
    </source>
</evidence>
<sequence>MIYQLKITLQHTSPPIWRRLLVDSNMTLADLHETIQIAFDWQGMHLHCFEARKTNRVSLTNRFITIGFDDDNLLGFDDYDYDETVETLSDWLVKEKDKLVYVYDFGDDWRHEIVLEKILAPEQGMIYPYCVKAMRGPAEEDSGGFVEEVEEVDPEELKSRINLLLNVFAEELSLPLDEQKDDRENHWPHLLSLAKQFNELAPWEYLDDDQIFAVQDPQSGEYFYCSIMGALGEEFGLAAFIGQDGLAFLKGIVAGSVINEDAIYQNHSIVLSFCNRDELTPDDYNLIKQAGFTFRGHKKWPMFRSLVPGYYPWLLSSEEVESFAIVLERALDICRRVKDGLIIEGFHEEGECLAQSAVEISKTLNWQDTHILLKANEVEAEPSDFHISELDLQRIKTKNKKFNVPLEIGMFYSLGPVQDQPSERPYFPLVFVAAERKNGMIVHHELLRPEEREKNIQSIFVQLGEKLEAVPREVWITRELHLILKPVLERLKISVVEIENQPIIQEIKKSMQQFYGF</sequence>
<accession>A0ABT9V841</accession>
<evidence type="ECO:0000259" key="1">
    <source>
        <dbReference type="Pfam" id="PF07929"/>
    </source>
</evidence>
<proteinExistence type="predicted"/>
<dbReference type="Proteomes" id="UP001231362">
    <property type="component" value="Unassembled WGS sequence"/>
</dbReference>
<evidence type="ECO:0000313" key="5">
    <source>
        <dbReference type="Proteomes" id="UP001231362"/>
    </source>
</evidence>
<feature type="domain" description="DUF7309" evidence="3">
    <location>
        <begin position="187"/>
        <end position="354"/>
    </location>
</feature>